<dbReference type="UniPathway" id="UPA00098">
    <property type="reaction ID" value="UER00361"/>
</dbReference>
<dbReference type="AlphaFoldDB" id="A0A0J9C1P4"/>
<comment type="similarity">
    <text evidence="1 4">Belongs to the pyrroline-5-carboxylate reductase family.</text>
</comment>
<reference evidence="6 7" key="1">
    <citation type="submission" date="2011-04" db="EMBL/GenBank/DDBJ databases">
        <title>The Genome Sequence of Clostridium citroniae WAL-19142.</title>
        <authorList>
            <consortium name="The Broad Institute Genome Sequencing Platform"/>
            <person name="Earl A."/>
            <person name="Ward D."/>
            <person name="Feldgarden M."/>
            <person name="Gevers D."/>
            <person name="Warren Y.A."/>
            <person name="Tyrrell K.L."/>
            <person name="Citron D.M."/>
            <person name="Goldstein E.J."/>
            <person name="Daigneault M."/>
            <person name="Allen-Vercoe E."/>
            <person name="Young S.K."/>
            <person name="Zeng Q."/>
            <person name="Gargeya S."/>
            <person name="Fitzgerald M."/>
            <person name="Haas B."/>
            <person name="Abouelleil A."/>
            <person name="Alvarado L."/>
            <person name="Arachchi H.M."/>
            <person name="Berlin A."/>
            <person name="Brown A."/>
            <person name="Chapman S.B."/>
            <person name="Chen Z."/>
            <person name="Dunbar C."/>
            <person name="Freedman E."/>
            <person name="Gearin G."/>
            <person name="Gellesch M."/>
            <person name="Goldberg J."/>
            <person name="Griggs A."/>
            <person name="Gujja S."/>
            <person name="Heilman E.R."/>
            <person name="Heiman D."/>
            <person name="Howarth C."/>
            <person name="Larson L."/>
            <person name="Lui A."/>
            <person name="MacDonald P.J."/>
            <person name="Mehta T."/>
            <person name="Montmayeur A."/>
            <person name="Murphy C."/>
            <person name="Neiman D."/>
            <person name="Pearson M."/>
            <person name="Priest M."/>
            <person name="Roberts A."/>
            <person name="Saif S."/>
            <person name="Shea T."/>
            <person name="Shenoy N."/>
            <person name="Sisk P."/>
            <person name="Stolte C."/>
            <person name="Sykes S."/>
            <person name="White J."/>
            <person name="Yandava C."/>
            <person name="Wortman J."/>
            <person name="Nusbaum C."/>
            <person name="Birren B."/>
        </authorList>
    </citation>
    <scope>NUCLEOTIDE SEQUENCE [LARGE SCALE GENOMIC DNA]</scope>
    <source>
        <strain evidence="6 7">WAL-19142</strain>
    </source>
</reference>
<dbReference type="GO" id="GO:0055129">
    <property type="term" value="P:L-proline biosynthetic process"/>
    <property type="evidence" value="ECO:0007669"/>
    <property type="project" value="UniProtKB-UniRule"/>
</dbReference>
<dbReference type="GO" id="GO:0004735">
    <property type="term" value="F:pyrroline-5-carboxylate reductase activity"/>
    <property type="evidence" value="ECO:0007669"/>
    <property type="project" value="UniProtKB-UniRule"/>
</dbReference>
<dbReference type="SUPFAM" id="SSF51735">
    <property type="entry name" value="NAD(P)-binding Rossmann-fold domains"/>
    <property type="match status" value="1"/>
</dbReference>
<comment type="catalytic activity">
    <reaction evidence="4">
        <text>L-proline + NADP(+) = (S)-1-pyrroline-5-carboxylate + NADPH + 2 H(+)</text>
        <dbReference type="Rhea" id="RHEA:14109"/>
        <dbReference type="ChEBI" id="CHEBI:15378"/>
        <dbReference type="ChEBI" id="CHEBI:17388"/>
        <dbReference type="ChEBI" id="CHEBI:57783"/>
        <dbReference type="ChEBI" id="CHEBI:58349"/>
        <dbReference type="ChEBI" id="CHEBI:60039"/>
        <dbReference type="EC" id="1.5.1.2"/>
    </reaction>
</comment>
<keyword evidence="4" id="KW-0963">Cytoplasm</keyword>
<dbReference type="InterPro" id="IPR036291">
    <property type="entry name" value="NAD(P)-bd_dom_sf"/>
</dbReference>
<keyword evidence="2 4" id="KW-0641">Proline biosynthesis</keyword>
<dbReference type="GO" id="GO:0005737">
    <property type="term" value="C:cytoplasm"/>
    <property type="evidence" value="ECO:0007669"/>
    <property type="project" value="UniProtKB-SubCell"/>
</dbReference>
<dbReference type="PANTHER" id="PTHR11645:SF0">
    <property type="entry name" value="PYRROLINE-5-CARBOXYLATE REDUCTASE 3"/>
    <property type="match status" value="1"/>
</dbReference>
<dbReference type="InterPro" id="IPR008927">
    <property type="entry name" value="6-PGluconate_DH-like_C_sf"/>
</dbReference>
<feature type="domain" description="Pyrroline-5-carboxylate reductase dimerisation" evidence="5">
    <location>
        <begin position="168"/>
        <end position="264"/>
    </location>
</feature>
<dbReference type="PATRIC" id="fig|742734.4.peg.3456"/>
<dbReference type="HAMAP" id="MF_01925">
    <property type="entry name" value="P5C_reductase"/>
    <property type="match status" value="1"/>
</dbReference>
<evidence type="ECO:0000256" key="4">
    <source>
        <dbReference type="HAMAP-Rule" id="MF_01925"/>
    </source>
</evidence>
<evidence type="ECO:0000313" key="6">
    <source>
        <dbReference type="EMBL" id="KMW18316.1"/>
    </source>
</evidence>
<evidence type="ECO:0000259" key="5">
    <source>
        <dbReference type="Pfam" id="PF14748"/>
    </source>
</evidence>
<dbReference type="PANTHER" id="PTHR11645">
    <property type="entry name" value="PYRROLINE-5-CARBOXYLATE REDUCTASE"/>
    <property type="match status" value="1"/>
</dbReference>
<evidence type="ECO:0000256" key="2">
    <source>
        <dbReference type="ARBA" id="ARBA00022650"/>
    </source>
</evidence>
<dbReference type="OrthoDB" id="9805754at2"/>
<keyword evidence="4" id="KW-0521">NADP</keyword>
<sequence length="267" mass="29527">MLRYGFIAAGNIIRAMHRGGELHADYNPSEIGIFDINENVRKDYASRGYKTFDNMTELVNNSEMIVLGVTPKVVGLIIDELKACYRPGQLMLTVVTGVEQPWYTEHLGEDCKVVICMPNMSSQVGEGAFAVSRNTNCTDEDVERVTAILRSCGLVEEIPDGMMAEILPFNGSAPGFFYHISNLMVKEAEKYGLDPDTAIRLFAQTMKGSAEMILSSNISLQELEAALRLPGGATVTALEKIESMGFDAMYDEFVRVSVERCKELGRQ</sequence>
<dbReference type="Gene3D" id="3.40.50.720">
    <property type="entry name" value="NAD(P)-binding Rossmann-like Domain"/>
    <property type="match status" value="1"/>
</dbReference>
<name>A0A0J9C1P4_9FIRM</name>
<evidence type="ECO:0000256" key="1">
    <source>
        <dbReference type="ARBA" id="ARBA00005525"/>
    </source>
</evidence>
<evidence type="ECO:0000256" key="3">
    <source>
        <dbReference type="ARBA" id="ARBA00023002"/>
    </source>
</evidence>
<dbReference type="SUPFAM" id="SSF48179">
    <property type="entry name" value="6-phosphogluconate dehydrogenase C-terminal domain-like"/>
    <property type="match status" value="1"/>
</dbReference>
<keyword evidence="4" id="KW-0028">Amino-acid biosynthesis</keyword>
<dbReference type="Proteomes" id="UP000037392">
    <property type="component" value="Unassembled WGS sequence"/>
</dbReference>
<comment type="pathway">
    <text evidence="4">Amino-acid biosynthesis; L-proline biosynthesis; L-proline from L-glutamate 5-semialdehyde: step 1/1.</text>
</comment>
<dbReference type="Gene3D" id="1.10.3730.10">
    <property type="entry name" value="ProC C-terminal domain-like"/>
    <property type="match status" value="1"/>
</dbReference>
<comment type="function">
    <text evidence="4">Catalyzes the reduction of 1-pyrroline-5-carboxylate (PCA) to L-proline.</text>
</comment>
<proteinExistence type="inferred from homology"/>
<dbReference type="EMBL" id="ADLK01000024">
    <property type="protein sequence ID" value="KMW18316.1"/>
    <property type="molecule type" value="Genomic_DNA"/>
</dbReference>
<evidence type="ECO:0000313" key="7">
    <source>
        <dbReference type="Proteomes" id="UP000037392"/>
    </source>
</evidence>
<dbReference type="Pfam" id="PF14748">
    <property type="entry name" value="P5CR_dimer"/>
    <property type="match status" value="1"/>
</dbReference>
<dbReference type="GeneID" id="93162241"/>
<dbReference type="RefSeq" id="WP_048930201.1">
    <property type="nucleotide sequence ID" value="NZ_KQ235879.1"/>
</dbReference>
<accession>A0A0J9C1P4</accession>
<comment type="subcellular location">
    <subcellularLocation>
        <location evidence="4">Cytoplasm</location>
    </subcellularLocation>
</comment>
<dbReference type="PIRSF" id="PIRSF000193">
    <property type="entry name" value="Pyrrol-5-carb_rd"/>
    <property type="match status" value="1"/>
</dbReference>
<gene>
    <name evidence="4" type="primary">proC</name>
    <name evidence="6" type="ORF">HMPREF9470_03226</name>
</gene>
<dbReference type="InterPro" id="IPR000304">
    <property type="entry name" value="Pyrroline-COOH_reductase"/>
</dbReference>
<organism evidence="6 7">
    <name type="scientific">[Clostridium] citroniae WAL-19142</name>
    <dbReference type="NCBI Taxonomy" id="742734"/>
    <lineage>
        <taxon>Bacteria</taxon>
        <taxon>Bacillati</taxon>
        <taxon>Bacillota</taxon>
        <taxon>Clostridia</taxon>
        <taxon>Lachnospirales</taxon>
        <taxon>Lachnospiraceae</taxon>
        <taxon>Enterocloster</taxon>
    </lineage>
</organism>
<comment type="catalytic activity">
    <reaction evidence="4">
        <text>L-proline + NAD(+) = (S)-1-pyrroline-5-carboxylate + NADH + 2 H(+)</text>
        <dbReference type="Rhea" id="RHEA:14105"/>
        <dbReference type="ChEBI" id="CHEBI:15378"/>
        <dbReference type="ChEBI" id="CHEBI:17388"/>
        <dbReference type="ChEBI" id="CHEBI:57540"/>
        <dbReference type="ChEBI" id="CHEBI:57945"/>
        <dbReference type="ChEBI" id="CHEBI:60039"/>
        <dbReference type="EC" id="1.5.1.2"/>
    </reaction>
</comment>
<dbReference type="InterPro" id="IPR029036">
    <property type="entry name" value="P5CR_dimer"/>
</dbReference>
<dbReference type="EC" id="1.5.1.2" evidence="4"/>
<protein>
    <recommendedName>
        <fullName evidence="4">Pyrroline-5-carboxylate reductase</fullName>
        <shortName evidence="4">P5C reductase</shortName>
        <shortName evidence="4">P5CR</shortName>
        <ecNumber evidence="4">1.5.1.2</ecNumber>
    </recommendedName>
    <alternativeName>
        <fullName evidence="4">PCA reductase</fullName>
    </alternativeName>
</protein>
<comment type="caution">
    <text evidence="6">The sequence shown here is derived from an EMBL/GenBank/DDBJ whole genome shotgun (WGS) entry which is preliminary data.</text>
</comment>
<keyword evidence="3 4" id="KW-0560">Oxidoreductase</keyword>